<sequence length="399" mass="44076">MGMNRVLIVDDDARIGRIIKRIATKLRLEASVIDNPDVFESEYLTHQPDLIFMDLQMPRCDGIELLRKLAQNNSTASVVLMSGVDKCIIATASEVGKSLGLSMSETLSKPICIDSIEKLLVQHFDLEAQQSKKPATAALTGSDLRRAIDRDEFVVYYEPQIRLDTGAVSGAAAVVRWNHPERGVLLPASFIPIAEAHQELIERLTYKVLEIAVRDDERRRQQNIELRLSIGLSTNLLSDLALPDKIIRILDAHSFDPSRLILEITERAAMTNPSQTMDILARLRLKNIGLSLDDFGTGFSSLIQIHGMPFNEIRVGKSFSMSAGNHREAAELSRVTIGLGHSLGLEVVAEGVADEHTYDWLRLMGCEMCQGTFIGKPADPNTFSEWVGQHNTGLAAHAG</sequence>
<organism evidence="4 5">
    <name type="scientific">Candidatus Marimicrobium litorale</name>
    <dbReference type="NCBI Taxonomy" id="2518991"/>
    <lineage>
        <taxon>Bacteria</taxon>
        <taxon>Pseudomonadati</taxon>
        <taxon>Pseudomonadota</taxon>
        <taxon>Gammaproteobacteria</taxon>
        <taxon>Cellvibrionales</taxon>
        <taxon>Halieaceae</taxon>
        <taxon>Marimicrobium</taxon>
    </lineage>
</organism>
<comment type="caution">
    <text evidence="4">The sequence shown here is derived from an EMBL/GenBank/DDBJ whole genome shotgun (WGS) entry which is preliminary data.</text>
</comment>
<name>A0ABT3T9H3_9GAMM</name>
<evidence type="ECO:0000259" key="2">
    <source>
        <dbReference type="PROSITE" id="PS50110"/>
    </source>
</evidence>
<evidence type="ECO:0000313" key="5">
    <source>
        <dbReference type="Proteomes" id="UP001143304"/>
    </source>
</evidence>
<keyword evidence="1" id="KW-0597">Phosphoprotein</keyword>
<dbReference type="Gene3D" id="3.40.50.2300">
    <property type="match status" value="1"/>
</dbReference>
<proteinExistence type="predicted"/>
<feature type="modified residue" description="4-aspartylphosphate" evidence="1">
    <location>
        <position position="54"/>
    </location>
</feature>
<protein>
    <submittedName>
        <fullName evidence="4">EAL domain-containing protein</fullName>
    </submittedName>
</protein>
<dbReference type="InterPro" id="IPR035919">
    <property type="entry name" value="EAL_sf"/>
</dbReference>
<evidence type="ECO:0000259" key="3">
    <source>
        <dbReference type="PROSITE" id="PS50883"/>
    </source>
</evidence>
<dbReference type="InterPro" id="IPR050706">
    <property type="entry name" value="Cyclic-di-GMP_PDE-like"/>
</dbReference>
<dbReference type="Pfam" id="PF00072">
    <property type="entry name" value="Response_reg"/>
    <property type="match status" value="1"/>
</dbReference>
<keyword evidence="5" id="KW-1185">Reference proteome</keyword>
<dbReference type="CDD" id="cd01948">
    <property type="entry name" value="EAL"/>
    <property type="match status" value="1"/>
</dbReference>
<dbReference type="Gene3D" id="3.20.20.450">
    <property type="entry name" value="EAL domain"/>
    <property type="match status" value="1"/>
</dbReference>
<reference evidence="4" key="1">
    <citation type="submission" date="2019-02" db="EMBL/GenBank/DDBJ databases">
        <authorList>
            <person name="Li S.-H."/>
        </authorList>
    </citation>
    <scope>NUCLEOTIDE SEQUENCE</scope>
    <source>
        <strain evidence="4">IMCC11814</strain>
    </source>
</reference>
<dbReference type="InterPro" id="IPR011006">
    <property type="entry name" value="CheY-like_superfamily"/>
</dbReference>
<dbReference type="SMART" id="SM00448">
    <property type="entry name" value="REC"/>
    <property type="match status" value="1"/>
</dbReference>
<dbReference type="SUPFAM" id="SSF141868">
    <property type="entry name" value="EAL domain-like"/>
    <property type="match status" value="1"/>
</dbReference>
<dbReference type="SUPFAM" id="SSF52172">
    <property type="entry name" value="CheY-like"/>
    <property type="match status" value="1"/>
</dbReference>
<dbReference type="InterPro" id="IPR001789">
    <property type="entry name" value="Sig_transdc_resp-reg_receiver"/>
</dbReference>
<dbReference type="SMART" id="SM00052">
    <property type="entry name" value="EAL"/>
    <property type="match status" value="1"/>
</dbReference>
<dbReference type="EMBL" id="SHNO01000001">
    <property type="protein sequence ID" value="MCX2978694.1"/>
    <property type="molecule type" value="Genomic_DNA"/>
</dbReference>
<gene>
    <name evidence="4" type="ORF">EYC82_15110</name>
</gene>
<accession>A0ABT3T9H3</accession>
<feature type="domain" description="EAL" evidence="3">
    <location>
        <begin position="137"/>
        <end position="391"/>
    </location>
</feature>
<dbReference type="InterPro" id="IPR001633">
    <property type="entry name" value="EAL_dom"/>
</dbReference>
<dbReference type="PROSITE" id="PS50110">
    <property type="entry name" value="RESPONSE_REGULATORY"/>
    <property type="match status" value="1"/>
</dbReference>
<dbReference type="PANTHER" id="PTHR33121:SF70">
    <property type="entry name" value="SIGNALING PROTEIN YKOW"/>
    <property type="match status" value="1"/>
</dbReference>
<evidence type="ECO:0000313" key="4">
    <source>
        <dbReference type="EMBL" id="MCX2978694.1"/>
    </source>
</evidence>
<evidence type="ECO:0000256" key="1">
    <source>
        <dbReference type="PROSITE-ProRule" id="PRU00169"/>
    </source>
</evidence>
<dbReference type="Pfam" id="PF00563">
    <property type="entry name" value="EAL"/>
    <property type="match status" value="1"/>
</dbReference>
<feature type="domain" description="Response regulatory" evidence="2">
    <location>
        <begin position="5"/>
        <end position="124"/>
    </location>
</feature>
<dbReference type="Proteomes" id="UP001143304">
    <property type="component" value="Unassembled WGS sequence"/>
</dbReference>
<dbReference type="PANTHER" id="PTHR33121">
    <property type="entry name" value="CYCLIC DI-GMP PHOSPHODIESTERASE PDEF"/>
    <property type="match status" value="1"/>
</dbReference>
<dbReference type="PROSITE" id="PS50883">
    <property type="entry name" value="EAL"/>
    <property type="match status" value="1"/>
</dbReference>